<comment type="similarity">
    <text evidence="1">Belongs to the UPF0213 family.</text>
</comment>
<gene>
    <name evidence="3" type="ORF">CLG96_11085</name>
</gene>
<reference evidence="3 4" key="1">
    <citation type="submission" date="2017-09" db="EMBL/GenBank/DDBJ databases">
        <title>Sphingomonas panjinensis sp.nov., isolated from oil-contaminated soil.</title>
        <authorList>
            <person name="Wang L."/>
            <person name="Chen L."/>
        </authorList>
    </citation>
    <scope>NUCLEOTIDE SEQUENCE [LARGE SCALE GENOMIC DNA]</scope>
    <source>
        <strain evidence="3 4">FW-11</strain>
    </source>
</reference>
<dbReference type="RefSeq" id="WP_107967969.1">
    <property type="nucleotide sequence ID" value="NZ_NWBU01000009.1"/>
</dbReference>
<dbReference type="AlphaFoldDB" id="A0A2T5FXR7"/>
<evidence type="ECO:0000256" key="1">
    <source>
        <dbReference type="ARBA" id="ARBA00007435"/>
    </source>
</evidence>
<dbReference type="PANTHER" id="PTHR34477:SF5">
    <property type="entry name" value="BSL5627 PROTEIN"/>
    <property type="match status" value="1"/>
</dbReference>
<evidence type="ECO:0000313" key="3">
    <source>
        <dbReference type="EMBL" id="PTQ10919.1"/>
    </source>
</evidence>
<dbReference type="SMART" id="SM00465">
    <property type="entry name" value="GIYc"/>
    <property type="match status" value="1"/>
</dbReference>
<dbReference type="EMBL" id="NWBU01000009">
    <property type="protein sequence ID" value="PTQ10919.1"/>
    <property type="molecule type" value="Genomic_DNA"/>
</dbReference>
<proteinExistence type="inferred from homology"/>
<dbReference type="Pfam" id="PF01541">
    <property type="entry name" value="GIY-YIG"/>
    <property type="match status" value="1"/>
</dbReference>
<name>A0A2T5FXR7_9SPHN</name>
<dbReference type="InterPro" id="IPR050190">
    <property type="entry name" value="UPF0213_domain"/>
</dbReference>
<evidence type="ECO:0000259" key="2">
    <source>
        <dbReference type="PROSITE" id="PS50164"/>
    </source>
</evidence>
<sequence>MQGGWIYIMTDKPHGTLYIGVTADLAARIYQHRTGTGSDFCKRYGLKRLVYVEPYPTIGEAIMREKAMKAWKRIWKTALISKTNPDWEDLYPRING</sequence>
<comment type="caution">
    <text evidence="3">The sequence shown here is derived from an EMBL/GenBank/DDBJ whole genome shotgun (WGS) entry which is preliminary data.</text>
</comment>
<dbReference type="Gene3D" id="3.40.1440.10">
    <property type="entry name" value="GIY-YIG endonuclease"/>
    <property type="match status" value="1"/>
</dbReference>
<protein>
    <submittedName>
        <fullName evidence="3">Excinuclease ABC subunit C</fullName>
    </submittedName>
</protein>
<evidence type="ECO:0000313" key="4">
    <source>
        <dbReference type="Proteomes" id="UP000244162"/>
    </source>
</evidence>
<dbReference type="InterPro" id="IPR000305">
    <property type="entry name" value="GIY-YIG_endonuc"/>
</dbReference>
<dbReference type="OrthoDB" id="287318at2"/>
<dbReference type="InterPro" id="IPR035901">
    <property type="entry name" value="GIY-YIG_endonuc_sf"/>
</dbReference>
<dbReference type="PANTHER" id="PTHR34477">
    <property type="entry name" value="UPF0213 PROTEIN YHBQ"/>
    <property type="match status" value="1"/>
</dbReference>
<keyword evidence="4" id="KW-1185">Reference proteome</keyword>
<dbReference type="PROSITE" id="PS50164">
    <property type="entry name" value="GIY_YIG"/>
    <property type="match status" value="1"/>
</dbReference>
<organism evidence="3 4">
    <name type="scientific">Sphingomonas oleivorans</name>
    <dbReference type="NCBI Taxonomy" id="1735121"/>
    <lineage>
        <taxon>Bacteria</taxon>
        <taxon>Pseudomonadati</taxon>
        <taxon>Pseudomonadota</taxon>
        <taxon>Alphaproteobacteria</taxon>
        <taxon>Sphingomonadales</taxon>
        <taxon>Sphingomonadaceae</taxon>
        <taxon>Sphingomonas</taxon>
    </lineage>
</organism>
<dbReference type="SUPFAM" id="SSF82771">
    <property type="entry name" value="GIY-YIG endonuclease"/>
    <property type="match status" value="1"/>
</dbReference>
<accession>A0A2T5FXR7</accession>
<dbReference type="Proteomes" id="UP000244162">
    <property type="component" value="Unassembled WGS sequence"/>
</dbReference>
<dbReference type="CDD" id="cd10448">
    <property type="entry name" value="GIY-YIG_unchar_3"/>
    <property type="match status" value="1"/>
</dbReference>
<feature type="domain" description="GIY-YIG" evidence="2">
    <location>
        <begin position="2"/>
        <end position="78"/>
    </location>
</feature>